<sequence>MQIIKVIGGAHVFYAVIRDLYVVLFCQSKHQLRL</sequence>
<evidence type="ECO:0000313" key="1">
    <source>
        <dbReference type="EMBL" id="KTF06869.1"/>
    </source>
</evidence>
<reference evidence="1" key="1">
    <citation type="submission" date="2013-11" db="EMBL/GenBank/DDBJ databases">
        <title>Microbial diversity, functional groups and degradation webs in Northern and Southern Mediterranean and Red Sea marine crude oil polluted sites.</title>
        <authorList>
            <person name="Daffonchio D."/>
            <person name="Mapelli F."/>
            <person name="Ferrer M."/>
            <person name="Richter M."/>
            <person name="Cherif A."/>
            <person name="Malkawi H.I."/>
            <person name="Yakimov M.M."/>
            <person name="Abdel-Fattah Y.R."/>
            <person name="Blaghen M."/>
            <person name="Golyshin P.N."/>
            <person name="Kalogerakis N."/>
            <person name="Boon N."/>
            <person name="Magagnini M."/>
            <person name="Fava F."/>
        </authorList>
    </citation>
    <scope>NUCLEOTIDE SEQUENCE</scope>
</reference>
<accession>A0A1B6NTS1</accession>
<name>A0A1B6NTS1_9ZZZZ</name>
<organism evidence="1">
    <name type="scientific">marine sediment metagenome</name>
    <dbReference type="NCBI Taxonomy" id="412755"/>
    <lineage>
        <taxon>unclassified sequences</taxon>
        <taxon>metagenomes</taxon>
        <taxon>ecological metagenomes</taxon>
    </lineage>
</organism>
<gene>
    <name evidence="1" type="ORF">MGSAQ_001635</name>
</gene>
<dbReference type="AlphaFoldDB" id="A0A1B6NTS1"/>
<proteinExistence type="predicted"/>
<comment type="caution">
    <text evidence="1">The sequence shown here is derived from an EMBL/GenBank/DDBJ whole genome shotgun (WGS) entry which is preliminary data.</text>
</comment>
<protein>
    <submittedName>
        <fullName evidence="1">Uncharacterized protein</fullName>
    </submittedName>
</protein>
<dbReference type="EMBL" id="AYSL01000890">
    <property type="protein sequence ID" value="KTF06869.1"/>
    <property type="molecule type" value="Genomic_DNA"/>
</dbReference>